<gene>
    <name evidence="14" type="ORF">QYM36_001882</name>
</gene>
<dbReference type="GO" id="GO:0016592">
    <property type="term" value="C:mediator complex"/>
    <property type="evidence" value="ECO:0007669"/>
    <property type="project" value="InterPro"/>
</dbReference>
<keyword evidence="8 9" id="KW-0539">Nucleus</keyword>
<evidence type="ECO:0000256" key="6">
    <source>
        <dbReference type="ARBA" id="ARBA00023159"/>
    </source>
</evidence>
<feature type="compositionally biased region" description="Basic and acidic residues" evidence="10">
    <location>
        <begin position="600"/>
        <end position="618"/>
    </location>
</feature>
<dbReference type="Pfam" id="PF11597">
    <property type="entry name" value="Med13_N"/>
    <property type="match status" value="1"/>
</dbReference>
<dbReference type="GO" id="GO:0045944">
    <property type="term" value="P:positive regulation of transcription by RNA polymerase II"/>
    <property type="evidence" value="ECO:0007669"/>
    <property type="project" value="TreeGrafter"/>
</dbReference>
<dbReference type="GO" id="GO:0003713">
    <property type="term" value="F:transcription coactivator activity"/>
    <property type="evidence" value="ECO:0007669"/>
    <property type="project" value="TreeGrafter"/>
</dbReference>
<sequence length="1901" mass="209474">MTQAPSFSNRATLEDCHTNLFSLTDLGGIRWRRLSHKGNGVFANRTVEPHNDLILSSYSKCLQAELLCVWRRVLPPVDPYGPQQAPVNFLNGPKELWIFWYGEEPDFASLVHPDLLACNEAQSGTLSQGSWEEGLSYECRTLLFKALHNLIERCLLARDYVRLGRWFIQPYPTASSPTAPDASHLAFSFTYFLHGESTVVCSLDVRQQVAVRRVQSSHLVASQHSELGTQVLLAPWGLAGTLTGVSWKLGDPVCDQTLKEWRQFYPIPMDFQHLDVPPVIEVSISGMRVRYPSIYVLVTDLDTHSPQQQKQGLVAKPSSPMSGSLAYGEPAAPYAAAAKHCPIVGGTASRRVLASSRHDSIANADNTNESMVEVGDPLAKSPCHCPSKRKNSQVTSGSSQARTKLTFHKRQANQSQISPTVGPSGGVEPTKLTVPLAPTYVKTGMKPPMEKSPACSVGPSPYSAGPRSMPMLSPQAVHSVEQPPASVESKATPYDFVNSASNVHQSPVSNLGKDPFTPRSVQPAENKPASVEPLLDADADNEPSLNSLYDYGVTKAWLNHPVKSLRYQDMHPEGKIAIDARVGPDDGEFHEVRPSSQQEGEERGVKRKEPFREEDDSKLYTLKGLEPSYSDLDNMFEDDTPDGSDPIPPTPPGSNKPSESVCEETKLIIAKTAMASPGGFLGPAELSKMFPTPPSHEHPLPSPMDVGSPPSPYIELDKDFVYRPFPVSYIVSSDTYSPLLDLPSSRLPPLVLAKEFVYVPEPRQMRQFNRPPSLPVRAPIPLVPRPGVSPISPSPFTPQRNSHATGMPTLHANALLVNVLLSDSLLNVFRDHNFESCSLCVCNAGPNLVGNIKGRDSALYLPDALKKNPTEDDAIVCDCGFSALVNRRLASGSGLFYEDESDICGVQHTYDPANNRKIPLQNLIQTLCKLPPKEALQLFSDCGFPLSNQTTGDNPVVIDHPGQTLIDLIRDQCNVVLNECNSLCSLSTKSPVVERILNHLEFIDGCEIVQMVMEQARIGPDPYMGRYDPYYQRPEKTQPKPLHRWPHVQTVTASCSQDVLRVMKCLQPLLQEATQKRRTPRLWEAGFTVQGPLTWRQFHRIIAKGTDDNCEALPIPLVLCGFDRDWICVGPHSFLYWERLTLEPYAAQRDVAYVVVTPDSEYLVSCVKMFFKEVSSTYENCRLGKHRPITRVLRDGILRVNRSTLAKLQSEPIDEWFNAIGDSNVATLLKAYAQACRNSLAPHLATLPLDHSLLEYNSGGPKTMAPPVTITNANDQENQQQQQAQPAEDNSMAAQNPQYPNQSTNNLQSQSQQGTEEAPPPAQEQNNNDEDDADPPTIVVYVLDPFSYGPFKNDVNLRRFGTIGLLRCLNQMIQALSENLQGNIVVQLISMESVLSIKNQSPQVHRAAAFQVYSQCRRSLIHQCNVVKSLTGLGPAAQLDAFLKTRSERYKLPHRLYCPPYVLAPVCEKGSENELGANSLMSLPKDKSQTLYVSYCLSHDQRYLLATATDDRGELRESCTISIEVPRRRKRISARRHALNRLMDFIVGVMSQGVLPWRLVIGRLGRVGHGELKGWSSLLSKHALQKISQQIGDMCGQCGLMSPLEMPGIISACLISLEPDSAIQVFADQVTPDDRASNQTAMGNLSTPEDSSTTHILVFPMSAATSLPQQFMPGGNDMNPDLEEDIGLFGNLEDEIGGDMLGNDFGDMGDMGDLFSSWPDVDGEMAPGSPSNSVGQGQMQAQHQQNEFGGYMNDPNCVSHMGGTGRPMGEMEEVGLVLQQPLALGYYVSTAGTGTMPDWFWSSCPHLHGNNPVFLKASLHLHSSSVHQNSDDNPISQSANPNGKCHPLDSKYTTDVLRFVLEGYNALSWLAVDASGKDRRSCLPVHIQLLVQLYHAFSNLI</sequence>
<dbReference type="Pfam" id="PF18296">
    <property type="entry name" value="MID_MedPIWI"/>
    <property type="match status" value="1"/>
</dbReference>
<evidence type="ECO:0000256" key="10">
    <source>
        <dbReference type="SAM" id="MobiDB-lite"/>
    </source>
</evidence>
<feature type="compositionally biased region" description="Polar residues" evidence="10">
    <location>
        <begin position="1825"/>
        <end position="1841"/>
    </location>
</feature>
<comment type="subunit">
    <text evidence="9">Component of the Mediator complex.</text>
</comment>
<evidence type="ECO:0000256" key="3">
    <source>
        <dbReference type="ARBA" id="ARBA00019618"/>
    </source>
</evidence>
<dbReference type="PANTHER" id="PTHR48249">
    <property type="entry name" value="MEDIATOR OF RNA POLYMERASE II TRANSCRIPTION SUBUNIT 13"/>
    <property type="match status" value="1"/>
</dbReference>
<evidence type="ECO:0000256" key="2">
    <source>
        <dbReference type="ARBA" id="ARBA00009354"/>
    </source>
</evidence>
<feature type="compositionally biased region" description="Basic and acidic residues" evidence="10">
    <location>
        <begin position="580"/>
        <end position="593"/>
    </location>
</feature>
<dbReference type="Proteomes" id="UP001187531">
    <property type="component" value="Unassembled WGS sequence"/>
</dbReference>
<dbReference type="InterPro" id="IPR009401">
    <property type="entry name" value="Med13_C"/>
</dbReference>
<keyword evidence="7 9" id="KW-0804">Transcription</keyword>
<proteinExistence type="inferred from homology"/>
<organism evidence="14 15">
    <name type="scientific">Artemia franciscana</name>
    <name type="common">Brine shrimp</name>
    <name type="synonym">Artemia sanfranciscana</name>
    <dbReference type="NCBI Taxonomy" id="6661"/>
    <lineage>
        <taxon>Eukaryota</taxon>
        <taxon>Metazoa</taxon>
        <taxon>Ecdysozoa</taxon>
        <taxon>Arthropoda</taxon>
        <taxon>Crustacea</taxon>
        <taxon>Branchiopoda</taxon>
        <taxon>Anostraca</taxon>
        <taxon>Artemiidae</taxon>
        <taxon>Artemia</taxon>
    </lineage>
</organism>
<name>A0AA88I8G8_ARTSF</name>
<evidence type="ECO:0000259" key="11">
    <source>
        <dbReference type="Pfam" id="PF06333"/>
    </source>
</evidence>
<keyword evidence="15" id="KW-1185">Reference proteome</keyword>
<feature type="region of interest" description="Disordered" evidence="10">
    <location>
        <begin position="580"/>
        <end position="662"/>
    </location>
</feature>
<accession>A0AA88I8G8</accession>
<evidence type="ECO:0000256" key="1">
    <source>
        <dbReference type="ARBA" id="ARBA00004123"/>
    </source>
</evidence>
<evidence type="ECO:0000256" key="7">
    <source>
        <dbReference type="ARBA" id="ARBA00023163"/>
    </source>
</evidence>
<comment type="caution">
    <text evidence="14">The sequence shown here is derived from an EMBL/GenBank/DDBJ whole genome shotgun (WGS) entry which is preliminary data.</text>
</comment>
<keyword evidence="4 9" id="KW-0678">Repressor</keyword>
<evidence type="ECO:0000259" key="13">
    <source>
        <dbReference type="Pfam" id="PF18296"/>
    </source>
</evidence>
<evidence type="ECO:0000259" key="12">
    <source>
        <dbReference type="Pfam" id="PF11597"/>
    </source>
</evidence>
<feature type="region of interest" description="Disordered" evidence="10">
    <location>
        <begin position="1276"/>
        <end position="1336"/>
    </location>
</feature>
<feature type="domain" description="Mediator complex subunit Med13 C-terminal" evidence="11">
    <location>
        <begin position="1457"/>
        <end position="1890"/>
    </location>
</feature>
<feature type="region of interest" description="Disordered" evidence="10">
    <location>
        <begin position="374"/>
        <end position="430"/>
    </location>
</feature>
<feature type="domain" description="Mediator complex subunit Med13 N-terminal" evidence="12">
    <location>
        <begin position="12"/>
        <end position="245"/>
    </location>
</feature>
<feature type="compositionally biased region" description="Low complexity" evidence="10">
    <location>
        <begin position="1301"/>
        <end position="1313"/>
    </location>
</feature>
<keyword evidence="5 9" id="KW-0805">Transcription regulation</keyword>
<dbReference type="InterPro" id="IPR041285">
    <property type="entry name" value="MID_MedPIWI"/>
</dbReference>
<dbReference type="PANTHER" id="PTHR48249:SF3">
    <property type="entry name" value="MEDIATOR OF RNA POLYMERASE II TRANSCRIPTION SUBUNIT 13"/>
    <property type="match status" value="1"/>
</dbReference>
<dbReference type="Pfam" id="PF06333">
    <property type="entry name" value="Med13_C"/>
    <property type="match status" value="1"/>
</dbReference>
<feature type="compositionally biased region" description="Polar residues" evidence="10">
    <location>
        <begin position="500"/>
        <end position="509"/>
    </location>
</feature>
<evidence type="ECO:0000256" key="5">
    <source>
        <dbReference type="ARBA" id="ARBA00023015"/>
    </source>
</evidence>
<dbReference type="InterPro" id="IPR051139">
    <property type="entry name" value="Mediator_complx_sub13"/>
</dbReference>
<feature type="region of interest" description="Disordered" evidence="10">
    <location>
        <begin position="500"/>
        <end position="529"/>
    </location>
</feature>
<evidence type="ECO:0000313" key="15">
    <source>
        <dbReference type="Proteomes" id="UP001187531"/>
    </source>
</evidence>
<comment type="similarity">
    <text evidence="2 9">Belongs to the Mediator complex subunit 13 family.</text>
</comment>
<protein>
    <recommendedName>
        <fullName evidence="3 9">Mediator of RNA polymerase II transcription subunit 13</fullName>
    </recommendedName>
</protein>
<feature type="compositionally biased region" description="Polar residues" evidence="10">
    <location>
        <begin position="392"/>
        <end position="403"/>
    </location>
</feature>
<feature type="region of interest" description="Disordered" evidence="10">
    <location>
        <begin position="1825"/>
        <end position="1844"/>
    </location>
</feature>
<keyword evidence="6 9" id="KW-0010">Activator</keyword>
<feature type="compositionally biased region" description="Polar residues" evidence="10">
    <location>
        <begin position="412"/>
        <end position="421"/>
    </location>
</feature>
<reference evidence="14" key="1">
    <citation type="submission" date="2023-07" db="EMBL/GenBank/DDBJ databases">
        <title>Chromosome-level genome assembly of Artemia franciscana.</title>
        <authorList>
            <person name="Jo E."/>
        </authorList>
    </citation>
    <scope>NUCLEOTIDE SEQUENCE</scope>
    <source>
        <tissue evidence="14">Whole body</tissue>
    </source>
</reference>
<comment type="function">
    <text evidence="9">Component of the Mediator complex, a coactivator involved in regulated transcription of nearly all RNA polymerase II-dependent genes. Mediator functions as a bridge to convey information from gene-specific regulatory proteins to the basal RNA polymerase II transcription machinery. Mediator is recruited to promoters by direct interactions with regulatory proteins and serves as a scaffold for the assembly of a functional preinitiation complex with RNA polymerase II and the general transcription factors.</text>
</comment>
<feature type="region of interest" description="Disordered" evidence="10">
    <location>
        <begin position="444"/>
        <end position="467"/>
    </location>
</feature>
<evidence type="ECO:0000256" key="8">
    <source>
        <dbReference type="ARBA" id="ARBA00023242"/>
    </source>
</evidence>
<comment type="subcellular location">
    <subcellularLocation>
        <location evidence="1 9">Nucleus</location>
    </subcellularLocation>
</comment>
<dbReference type="InterPro" id="IPR021643">
    <property type="entry name" value="Mediator_Med13_N"/>
</dbReference>
<evidence type="ECO:0000313" key="14">
    <source>
        <dbReference type="EMBL" id="KAK2723364.1"/>
    </source>
</evidence>
<evidence type="ECO:0000256" key="9">
    <source>
        <dbReference type="RuleBase" id="RU364134"/>
    </source>
</evidence>
<evidence type="ECO:0000256" key="4">
    <source>
        <dbReference type="ARBA" id="ARBA00022491"/>
    </source>
</evidence>
<feature type="domain" description="MID" evidence="13">
    <location>
        <begin position="1149"/>
        <end position="1418"/>
    </location>
</feature>
<feature type="compositionally biased region" description="Low complexity" evidence="10">
    <location>
        <begin position="1276"/>
        <end position="1290"/>
    </location>
</feature>
<dbReference type="EMBL" id="JAVRJZ010000004">
    <property type="protein sequence ID" value="KAK2723364.1"/>
    <property type="molecule type" value="Genomic_DNA"/>
</dbReference>